<dbReference type="Gene3D" id="3.30.565.10">
    <property type="entry name" value="Histidine kinase-like ATPase, C-terminal domain"/>
    <property type="match status" value="1"/>
</dbReference>
<evidence type="ECO:0000256" key="4">
    <source>
        <dbReference type="ARBA" id="ARBA00022679"/>
    </source>
</evidence>
<feature type="compositionally biased region" description="Low complexity" evidence="6">
    <location>
        <begin position="653"/>
        <end position="670"/>
    </location>
</feature>
<accession>A0ABN3U930</accession>
<evidence type="ECO:0000256" key="3">
    <source>
        <dbReference type="ARBA" id="ARBA00022553"/>
    </source>
</evidence>
<dbReference type="EC" id="2.7.13.3" evidence="2"/>
<keyword evidence="3" id="KW-0597">Phosphoprotein</keyword>
<name>A0ABN3U930_9ACTN</name>
<dbReference type="EMBL" id="BAAATZ010000009">
    <property type="protein sequence ID" value="GAA2726436.1"/>
    <property type="molecule type" value="Genomic_DNA"/>
</dbReference>
<feature type="compositionally biased region" description="Polar residues" evidence="6">
    <location>
        <begin position="738"/>
        <end position="754"/>
    </location>
</feature>
<keyword evidence="5" id="KW-0418">Kinase</keyword>
<dbReference type="Proteomes" id="UP001501842">
    <property type="component" value="Unassembled WGS sequence"/>
</dbReference>
<sequence length="792" mass="85116">MASLKPRTRSIRARIALLLVVPLLSLVGLWGFALSLTLPDAQSKFKIDTAYESVGLPSASLMGALQYERKLSVLHVAGKQGPEGEVYQQLVGVRTQVDQFLKTYRAKALTSDVRDTVGDDTAKLIDTFSTELDKLTELREDVDGKLVKPAAATDGYTKAVNAGLNVFGSLLLADDVDLYRKSNALISYNWAREFVLREDLVVLTALADKGRMTKAQSQSFGILVTGHRQMTAMSQENLGASMAALMQEIFNSPHYAAFSQLENQVLQAAAGPSGRLPASVAKDWAATTDQLVTLWTDNVNKAGMVIKKDSEKVGDEVIWRLAMATGAGLLAVVVSLVLTVALVRSLVKEIAQLQNAAWELAERRLPWVVGRLRRGENVDVAQEVPPLDIGARTTEVAKVADAFNRVQNTAMQTAVGEAHLRKGISRVFLNLAWRSQSLLHRQLRMLDGLERKAGDPDTLNDLFQLDHLTTRMRRHAEGLIILSGAAPGRSWSKPVHMSDVLRGAVAEVEDYTRVEAVSNSPVALTGAAVTDVIHLLAELIENGTAYSPPPTEVLVHGEVVGNGFAVEIVDRGVGLTPAEFDELNERLSRAPEFDLADTDRLGLFVVSRLAARHGIKVTLQPSAYGGVSAVVVMPHSLIVPETAIDDEQPSIEARPSSAPAGRAAPRAQAPLSYTAPGQISAPAASDSGAFPASDPAPGSGSGAFPVPTRTSAPARTPAPVSGVIPPNEEGGLPRRVRQNNLAPQLRQDTFSAPTGSGVPEDRAPEESRDLFSSLQAGWQRARNENDEDGYRS</sequence>
<dbReference type="Pfam" id="PF08376">
    <property type="entry name" value="NIT"/>
    <property type="match status" value="1"/>
</dbReference>
<proteinExistence type="predicted"/>
<keyword evidence="4" id="KW-0808">Transferase</keyword>
<dbReference type="Gene3D" id="6.10.340.10">
    <property type="match status" value="1"/>
</dbReference>
<evidence type="ECO:0000313" key="8">
    <source>
        <dbReference type="EMBL" id="GAA2726436.1"/>
    </source>
</evidence>
<comment type="caution">
    <text evidence="8">The sequence shown here is derived from an EMBL/GenBank/DDBJ whole genome shotgun (WGS) entry which is preliminary data.</text>
</comment>
<dbReference type="RefSeq" id="WP_344450870.1">
    <property type="nucleotide sequence ID" value="NZ_BAAATZ010000009.1"/>
</dbReference>
<dbReference type="SUPFAM" id="SSF55874">
    <property type="entry name" value="ATPase domain of HSP90 chaperone/DNA topoisomerase II/histidine kinase"/>
    <property type="match status" value="1"/>
</dbReference>
<feature type="compositionally biased region" description="Basic and acidic residues" evidence="6">
    <location>
        <begin position="759"/>
        <end position="769"/>
    </location>
</feature>
<feature type="region of interest" description="Disordered" evidence="6">
    <location>
        <begin position="643"/>
        <end position="792"/>
    </location>
</feature>
<feature type="compositionally biased region" description="Basic and acidic residues" evidence="6">
    <location>
        <begin position="781"/>
        <end position="792"/>
    </location>
</feature>
<dbReference type="PANTHER" id="PTHR45436">
    <property type="entry name" value="SENSOR HISTIDINE KINASE YKOH"/>
    <property type="match status" value="1"/>
</dbReference>
<reference evidence="8 9" key="1">
    <citation type="journal article" date="2019" name="Int. J. Syst. Evol. Microbiol.">
        <title>The Global Catalogue of Microorganisms (GCM) 10K type strain sequencing project: providing services to taxonomists for standard genome sequencing and annotation.</title>
        <authorList>
            <consortium name="The Broad Institute Genomics Platform"/>
            <consortium name="The Broad Institute Genome Sequencing Center for Infectious Disease"/>
            <person name="Wu L."/>
            <person name="Ma J."/>
        </authorList>
    </citation>
    <scope>NUCLEOTIDE SEQUENCE [LARGE SCALE GENOMIC DNA]</scope>
    <source>
        <strain evidence="8 9">JCM 8201</strain>
    </source>
</reference>
<dbReference type="Pfam" id="PF02518">
    <property type="entry name" value="HATPase_c"/>
    <property type="match status" value="1"/>
</dbReference>
<dbReference type="InterPro" id="IPR003594">
    <property type="entry name" value="HATPase_dom"/>
</dbReference>
<dbReference type="InterPro" id="IPR050428">
    <property type="entry name" value="TCS_sensor_his_kinase"/>
</dbReference>
<dbReference type="InterPro" id="IPR036890">
    <property type="entry name" value="HATPase_C_sf"/>
</dbReference>
<dbReference type="PANTHER" id="PTHR45436:SF5">
    <property type="entry name" value="SENSOR HISTIDINE KINASE TRCS"/>
    <property type="match status" value="1"/>
</dbReference>
<protein>
    <recommendedName>
        <fullName evidence="2">histidine kinase</fullName>
        <ecNumber evidence="2">2.7.13.3</ecNumber>
    </recommendedName>
</protein>
<evidence type="ECO:0000256" key="6">
    <source>
        <dbReference type="SAM" id="MobiDB-lite"/>
    </source>
</evidence>
<keyword evidence="9" id="KW-1185">Reference proteome</keyword>
<dbReference type="SMART" id="SM00387">
    <property type="entry name" value="HATPase_c"/>
    <property type="match status" value="1"/>
</dbReference>
<organism evidence="8 9">
    <name type="scientific">Actinocorallia aurantiaca</name>
    <dbReference type="NCBI Taxonomy" id="46204"/>
    <lineage>
        <taxon>Bacteria</taxon>
        <taxon>Bacillati</taxon>
        <taxon>Actinomycetota</taxon>
        <taxon>Actinomycetes</taxon>
        <taxon>Streptosporangiales</taxon>
        <taxon>Thermomonosporaceae</taxon>
        <taxon>Actinocorallia</taxon>
    </lineage>
</organism>
<evidence type="ECO:0000256" key="5">
    <source>
        <dbReference type="ARBA" id="ARBA00022777"/>
    </source>
</evidence>
<dbReference type="InterPro" id="IPR013587">
    <property type="entry name" value="Nitrate/nitrite_sensing"/>
</dbReference>
<evidence type="ECO:0000313" key="9">
    <source>
        <dbReference type="Proteomes" id="UP001501842"/>
    </source>
</evidence>
<evidence type="ECO:0000256" key="1">
    <source>
        <dbReference type="ARBA" id="ARBA00000085"/>
    </source>
</evidence>
<comment type="catalytic activity">
    <reaction evidence="1">
        <text>ATP + protein L-histidine = ADP + protein N-phospho-L-histidine.</text>
        <dbReference type="EC" id="2.7.13.3"/>
    </reaction>
</comment>
<feature type="domain" description="Histidine kinase/HSP90-like ATPase" evidence="7">
    <location>
        <begin position="527"/>
        <end position="637"/>
    </location>
</feature>
<evidence type="ECO:0000256" key="2">
    <source>
        <dbReference type="ARBA" id="ARBA00012438"/>
    </source>
</evidence>
<gene>
    <name evidence="8" type="ORF">GCM10010439_28970</name>
</gene>
<evidence type="ECO:0000259" key="7">
    <source>
        <dbReference type="SMART" id="SM00387"/>
    </source>
</evidence>